<comment type="caution">
    <text evidence="2">The sequence shown here is derived from an EMBL/GenBank/DDBJ whole genome shotgun (WGS) entry which is preliminary data.</text>
</comment>
<reference evidence="2 3" key="1">
    <citation type="submission" date="2018-07" db="EMBL/GenBank/DDBJ databases">
        <title>Dyadobacter roseus sp. nov., isolated from rose rhizosphere soil.</title>
        <authorList>
            <person name="Chen L."/>
        </authorList>
    </citation>
    <scope>NUCLEOTIDE SEQUENCE [LARGE SCALE GENOMIC DNA]</scope>
    <source>
        <strain evidence="2 3">RS19</strain>
    </source>
</reference>
<gene>
    <name evidence="2" type="ORF">DSL64_00925</name>
</gene>
<protein>
    <recommendedName>
        <fullName evidence="1">Ig-like domain-containing protein</fullName>
    </recommendedName>
</protein>
<dbReference type="InterPro" id="IPR044023">
    <property type="entry name" value="Ig_7"/>
</dbReference>
<dbReference type="EMBL" id="QNUL01000001">
    <property type="protein sequence ID" value="REA64148.1"/>
    <property type="molecule type" value="Genomic_DNA"/>
</dbReference>
<evidence type="ECO:0000313" key="3">
    <source>
        <dbReference type="Proteomes" id="UP000256373"/>
    </source>
</evidence>
<dbReference type="Pfam" id="PF19081">
    <property type="entry name" value="Ig_7"/>
    <property type="match status" value="1"/>
</dbReference>
<organism evidence="2 3">
    <name type="scientific">Dyadobacter luteus</name>
    <dbReference type="NCBI Taxonomy" id="2259619"/>
    <lineage>
        <taxon>Bacteria</taxon>
        <taxon>Pseudomonadati</taxon>
        <taxon>Bacteroidota</taxon>
        <taxon>Cytophagia</taxon>
        <taxon>Cytophagales</taxon>
        <taxon>Spirosomataceae</taxon>
        <taxon>Dyadobacter</taxon>
    </lineage>
</organism>
<accession>A0A3D8YH68</accession>
<dbReference type="Proteomes" id="UP000256373">
    <property type="component" value="Unassembled WGS sequence"/>
</dbReference>
<keyword evidence="3" id="KW-1185">Reference proteome</keyword>
<evidence type="ECO:0000313" key="2">
    <source>
        <dbReference type="EMBL" id="REA64148.1"/>
    </source>
</evidence>
<name>A0A3D8YH68_9BACT</name>
<dbReference type="AlphaFoldDB" id="A0A3D8YH68"/>
<evidence type="ECO:0000259" key="1">
    <source>
        <dbReference type="Pfam" id="PF19081"/>
    </source>
</evidence>
<proteinExistence type="predicted"/>
<sequence>MVMGVFADSLSAQPSGATYATAASPEAGGTTLLGYGTIGTPNDAVGNKPNNNSATLRADGLGRSAAILLSFTNERLATPAAPVTIYVRTDINALTHSNVISVVGFRATGTAITTNPFKNYSLADGTIFLAITLTESFKAVKITLNNTGTNDLVRIYYAFHSENATNTSNPYPFNAGDCGLPNVTTKEDAAVLLGRFTVNNPVNAIDGDTVTHSSFATNGLSLGNTKIRQTFFFNSYSNESDAVRIVISRSGSLVALNLATNIELKAYNGETLVSTTQLANDLLSADLLGLLNNDKRVTFYYYPKQTNGQAFIFDRLELSLNVAVLGVNLAANALNVHDVRRVPGAPSVPVTNTVCTNVGSILLTAASALEGVVNSLSFNWYTGLRGGNSLITNKQYTPTGMTATGSRTYYVDVTKPGCPLPSARHQVNLNVVNAPSTPPINLIP</sequence>
<feature type="domain" description="Ig-like" evidence="1">
    <location>
        <begin position="343"/>
        <end position="431"/>
    </location>
</feature>